<gene>
    <name evidence="8" type="ORF">UT11_C0041G0002</name>
</gene>
<feature type="region of interest" description="Disordered" evidence="6">
    <location>
        <begin position="181"/>
        <end position="208"/>
    </location>
</feature>
<comment type="caution">
    <text evidence="8">The sequence shown here is derived from an EMBL/GenBank/DDBJ whole genome shotgun (WGS) entry which is preliminary data.</text>
</comment>
<dbReference type="PANTHER" id="PTHR10806">
    <property type="entry name" value="SIGNAL PEPTIDASE COMPLEX CATALYTIC SUBUNIT SEC11"/>
    <property type="match status" value="1"/>
</dbReference>
<evidence type="ECO:0000313" key="8">
    <source>
        <dbReference type="EMBL" id="KKQ88041.1"/>
    </source>
</evidence>
<dbReference type="Proteomes" id="UP000033934">
    <property type="component" value="Unassembled WGS sequence"/>
</dbReference>
<dbReference type="AlphaFoldDB" id="A0A0G0PFH2"/>
<dbReference type="GO" id="GO:0006465">
    <property type="term" value="P:signal peptide processing"/>
    <property type="evidence" value="ECO:0007669"/>
    <property type="project" value="UniProtKB-UniRule"/>
</dbReference>
<evidence type="ECO:0000256" key="3">
    <source>
        <dbReference type="ARBA" id="ARBA00022989"/>
    </source>
</evidence>
<dbReference type="NCBIfam" id="TIGR02228">
    <property type="entry name" value="sigpep_I_arch"/>
    <property type="match status" value="1"/>
</dbReference>
<evidence type="ECO:0000256" key="6">
    <source>
        <dbReference type="SAM" id="MobiDB-lite"/>
    </source>
</evidence>
<evidence type="ECO:0000256" key="2">
    <source>
        <dbReference type="ARBA" id="ARBA00022692"/>
    </source>
</evidence>
<dbReference type="CDD" id="cd06530">
    <property type="entry name" value="S26_SPase_I"/>
    <property type="match status" value="1"/>
</dbReference>
<dbReference type="InterPro" id="IPR019533">
    <property type="entry name" value="Peptidase_S26"/>
</dbReference>
<keyword evidence="4 7" id="KW-0472">Membrane</keyword>
<organism evidence="8 9">
    <name type="scientific">Berkelbacteria bacterium GW2011_GWA2_38_9</name>
    <dbReference type="NCBI Taxonomy" id="1618334"/>
    <lineage>
        <taxon>Bacteria</taxon>
        <taxon>Candidatus Berkelbacteria</taxon>
    </lineage>
</organism>
<evidence type="ECO:0000256" key="1">
    <source>
        <dbReference type="ARBA" id="ARBA00004370"/>
    </source>
</evidence>
<evidence type="ECO:0000256" key="5">
    <source>
        <dbReference type="NCBIfam" id="TIGR02228"/>
    </source>
</evidence>
<dbReference type="GO" id="GO:0004252">
    <property type="term" value="F:serine-type endopeptidase activity"/>
    <property type="evidence" value="ECO:0007669"/>
    <property type="project" value="UniProtKB-UniRule"/>
</dbReference>
<dbReference type="GO" id="GO:0009003">
    <property type="term" value="F:signal peptidase activity"/>
    <property type="evidence" value="ECO:0007669"/>
    <property type="project" value="UniProtKB-EC"/>
</dbReference>
<accession>A0A0G0PFH2</accession>
<dbReference type="InterPro" id="IPR001733">
    <property type="entry name" value="Peptidase_S26B"/>
</dbReference>
<dbReference type="PANTHER" id="PTHR10806:SF6">
    <property type="entry name" value="SIGNAL PEPTIDASE COMPLEX CATALYTIC SUBUNIT SEC11"/>
    <property type="match status" value="1"/>
</dbReference>
<dbReference type="GO" id="GO:0016020">
    <property type="term" value="C:membrane"/>
    <property type="evidence" value="ECO:0007669"/>
    <property type="project" value="UniProtKB-SubCell"/>
</dbReference>
<name>A0A0G0PFH2_9BACT</name>
<comment type="subcellular location">
    <subcellularLocation>
        <location evidence="1">Membrane</location>
    </subcellularLocation>
</comment>
<feature type="transmembrane region" description="Helical" evidence="7">
    <location>
        <begin position="15"/>
        <end position="35"/>
    </location>
</feature>
<dbReference type="SUPFAM" id="SSF51306">
    <property type="entry name" value="LexA/Signal peptidase"/>
    <property type="match status" value="1"/>
</dbReference>
<sequence>MKILRFKSLGVVKTFRWICYAVVVLIVIVILIPLVPFKNNYHLLIVKSGSMEPTVKTGSIILTLPQSDYQIDDVVAYQYALGSNPKKRLVTHRIVEIFNENNQKLYLTQGDANKTYDSNPVTKNQIIGKLTIKIPYIGYPINFLQTKVGAILIIALAAIIIYGEIGKIKKEIQIILAKHLKTKGKSSAKKPSKPKTTKSKNVKKKQQS</sequence>
<feature type="transmembrane region" description="Helical" evidence="7">
    <location>
        <begin position="148"/>
        <end position="165"/>
    </location>
</feature>
<dbReference type="InterPro" id="IPR036286">
    <property type="entry name" value="LexA/Signal_pep-like_sf"/>
</dbReference>
<dbReference type="EMBL" id="LBVO01000041">
    <property type="protein sequence ID" value="KKQ88041.1"/>
    <property type="molecule type" value="Genomic_DNA"/>
</dbReference>
<evidence type="ECO:0000313" key="9">
    <source>
        <dbReference type="Proteomes" id="UP000033934"/>
    </source>
</evidence>
<keyword evidence="2 7" id="KW-0812">Transmembrane</keyword>
<protein>
    <recommendedName>
        <fullName evidence="5">Signal peptidase I</fullName>
        <ecNumber evidence="5">3.4.21.89</ecNumber>
    </recommendedName>
</protein>
<dbReference type="EC" id="3.4.21.89" evidence="5"/>
<keyword evidence="3 7" id="KW-1133">Transmembrane helix</keyword>
<evidence type="ECO:0000256" key="4">
    <source>
        <dbReference type="ARBA" id="ARBA00023136"/>
    </source>
</evidence>
<proteinExistence type="predicted"/>
<evidence type="ECO:0000256" key="7">
    <source>
        <dbReference type="SAM" id="Phobius"/>
    </source>
</evidence>
<reference evidence="8 9" key="1">
    <citation type="journal article" date="2015" name="Nature">
        <title>rRNA introns, odd ribosomes, and small enigmatic genomes across a large radiation of phyla.</title>
        <authorList>
            <person name="Brown C.T."/>
            <person name="Hug L.A."/>
            <person name="Thomas B.C."/>
            <person name="Sharon I."/>
            <person name="Castelle C.J."/>
            <person name="Singh A."/>
            <person name="Wilkins M.J."/>
            <person name="Williams K.H."/>
            <person name="Banfield J.F."/>
        </authorList>
    </citation>
    <scope>NUCLEOTIDE SEQUENCE [LARGE SCALE GENOMIC DNA]</scope>
</reference>
<dbReference type="Gene3D" id="2.10.109.10">
    <property type="entry name" value="Umud Fragment, subunit A"/>
    <property type="match status" value="1"/>
</dbReference>